<dbReference type="InterPro" id="IPR012902">
    <property type="entry name" value="N_methyl_site"/>
</dbReference>
<feature type="domain" description="DUF1559" evidence="1">
    <location>
        <begin position="33"/>
        <end position="310"/>
    </location>
</feature>
<dbReference type="Pfam" id="PF07596">
    <property type="entry name" value="SBP_bac_10"/>
    <property type="match status" value="1"/>
</dbReference>
<dbReference type="NCBIfam" id="TIGR02532">
    <property type="entry name" value="IV_pilin_GFxxxE"/>
    <property type="match status" value="1"/>
</dbReference>
<dbReference type="SUPFAM" id="SSF54523">
    <property type="entry name" value="Pili subunits"/>
    <property type="match status" value="1"/>
</dbReference>
<sequence>MPNRCRRGFTLIELLVVIAIIAILVSLLLPAVQQAREAARRSQCKNNLKQLGLAMHNYHDVYTTMPIGSLGVLANSWALAILPQLEQQSVFDKIELGINGASSVTGPNAAVLDGFKPSVFWCPSSATNRTHTRITTGNTVKMATMSYIGISGACASATDASDPTGRGRCVAGTQGYGCANGMIVPNASLKFRDATDGLSNTLLIGESSAWGETSTGTKVDIRSSSEWGAWSGSASNGTPPALGTGTYKWNANPYCRNVTSIRYPVGTRLQITGSGGNYHDGVNNALHSEHKGGAQVLRGDGGVAFLSDSMSVEVLRDICIRDDGNVVNADVF</sequence>
<dbReference type="OrthoDB" id="280382at2"/>
<reference evidence="3" key="1">
    <citation type="submission" date="2011-02" db="EMBL/GenBank/DDBJ databases">
        <title>The complete genome of Planctomyces brasiliensis DSM 5305.</title>
        <authorList>
            <person name="Lucas S."/>
            <person name="Copeland A."/>
            <person name="Lapidus A."/>
            <person name="Bruce D."/>
            <person name="Goodwin L."/>
            <person name="Pitluck S."/>
            <person name="Kyrpides N."/>
            <person name="Mavromatis K."/>
            <person name="Pagani I."/>
            <person name="Ivanova N."/>
            <person name="Ovchinnikova G."/>
            <person name="Lu M."/>
            <person name="Detter J.C."/>
            <person name="Han C."/>
            <person name="Land M."/>
            <person name="Hauser L."/>
            <person name="Markowitz V."/>
            <person name="Cheng J.-F."/>
            <person name="Hugenholtz P."/>
            <person name="Woyke T."/>
            <person name="Wu D."/>
            <person name="Tindall B."/>
            <person name="Pomrenke H.G."/>
            <person name="Brambilla E."/>
            <person name="Klenk H.-P."/>
            <person name="Eisen J.A."/>
        </authorList>
    </citation>
    <scope>NUCLEOTIDE SEQUENCE [LARGE SCALE GENOMIC DNA]</scope>
    <source>
        <strain evidence="3">ATCC 49424 / DSM 5305 / JCM 21570 / NBRC 103401 / IFAM 1448</strain>
    </source>
</reference>
<protein>
    <recommendedName>
        <fullName evidence="1">DUF1559 domain-containing protein</fullName>
    </recommendedName>
</protein>
<evidence type="ECO:0000259" key="1">
    <source>
        <dbReference type="Pfam" id="PF07596"/>
    </source>
</evidence>
<dbReference type="Gene3D" id="3.30.700.10">
    <property type="entry name" value="Glycoprotein, Type 4 Pilin"/>
    <property type="match status" value="1"/>
</dbReference>
<dbReference type="AlphaFoldDB" id="F0SIX9"/>
<dbReference type="STRING" id="756272.Plabr_4255"/>
<dbReference type="InterPro" id="IPR045584">
    <property type="entry name" value="Pilin-like"/>
</dbReference>
<dbReference type="HOGENOM" id="CLU_041661_0_0_0"/>
<dbReference type="Pfam" id="PF07963">
    <property type="entry name" value="N_methyl"/>
    <property type="match status" value="1"/>
</dbReference>
<dbReference type="InterPro" id="IPR011453">
    <property type="entry name" value="DUF1559"/>
</dbReference>
<gene>
    <name evidence="2" type="ordered locus">Plabr_4255</name>
</gene>
<proteinExistence type="predicted"/>
<dbReference type="PANTHER" id="PTHR30093:SF2">
    <property type="entry name" value="TYPE II SECRETION SYSTEM PROTEIN H"/>
    <property type="match status" value="1"/>
</dbReference>
<dbReference type="PANTHER" id="PTHR30093">
    <property type="entry name" value="GENERAL SECRETION PATHWAY PROTEIN G"/>
    <property type="match status" value="1"/>
</dbReference>
<keyword evidence="3" id="KW-1185">Reference proteome</keyword>
<dbReference type="KEGG" id="pbs:Plabr_4255"/>
<dbReference type="EMBL" id="CP002546">
    <property type="protein sequence ID" value="ADY61828.1"/>
    <property type="molecule type" value="Genomic_DNA"/>
</dbReference>
<evidence type="ECO:0000313" key="2">
    <source>
        <dbReference type="EMBL" id="ADY61828.1"/>
    </source>
</evidence>
<accession>F0SIX9</accession>
<organism evidence="2 3">
    <name type="scientific">Rubinisphaera brasiliensis (strain ATCC 49424 / DSM 5305 / JCM 21570 / IAM 15109 / NBRC 103401 / IFAM 1448)</name>
    <name type="common">Planctomyces brasiliensis</name>
    <dbReference type="NCBI Taxonomy" id="756272"/>
    <lineage>
        <taxon>Bacteria</taxon>
        <taxon>Pseudomonadati</taxon>
        <taxon>Planctomycetota</taxon>
        <taxon>Planctomycetia</taxon>
        <taxon>Planctomycetales</taxon>
        <taxon>Planctomycetaceae</taxon>
        <taxon>Rubinisphaera</taxon>
    </lineage>
</organism>
<name>F0SIX9_RUBBR</name>
<evidence type="ECO:0000313" key="3">
    <source>
        <dbReference type="Proteomes" id="UP000006860"/>
    </source>
</evidence>
<dbReference type="PROSITE" id="PS00409">
    <property type="entry name" value="PROKAR_NTER_METHYL"/>
    <property type="match status" value="1"/>
</dbReference>
<dbReference type="Proteomes" id="UP000006860">
    <property type="component" value="Chromosome"/>
</dbReference>
<dbReference type="RefSeq" id="WP_013630533.1">
    <property type="nucleotide sequence ID" value="NC_015174.1"/>
</dbReference>
<dbReference type="eggNOG" id="COG2165">
    <property type="taxonomic scope" value="Bacteria"/>
</dbReference>